<dbReference type="RefSeq" id="WP_306734386.1">
    <property type="nucleotide sequence ID" value="NZ_JANHAX010000001.1"/>
</dbReference>
<evidence type="ECO:0000313" key="2">
    <source>
        <dbReference type="Proteomes" id="UP001226762"/>
    </source>
</evidence>
<comment type="caution">
    <text evidence="1">The sequence shown here is derived from an EMBL/GenBank/DDBJ whole genome shotgun (WGS) entry which is preliminary data.</text>
</comment>
<accession>A0AAE4B3C7</accession>
<dbReference type="Pfam" id="PF09550">
    <property type="entry name" value="Phage_TAC_6"/>
    <property type="match status" value="1"/>
</dbReference>
<dbReference type="NCBIfam" id="TIGR02216">
    <property type="entry name" value="phage_TIGR02216"/>
    <property type="match status" value="1"/>
</dbReference>
<evidence type="ECO:0000313" key="1">
    <source>
        <dbReference type="EMBL" id="MDQ2089137.1"/>
    </source>
</evidence>
<organism evidence="1 2">
    <name type="scientific">Marimonas arenosa</name>
    <dbReference type="NCBI Taxonomy" id="1795305"/>
    <lineage>
        <taxon>Bacteria</taxon>
        <taxon>Pseudomonadati</taxon>
        <taxon>Pseudomonadota</taxon>
        <taxon>Alphaproteobacteria</taxon>
        <taxon>Rhodobacterales</taxon>
        <taxon>Paracoccaceae</taxon>
        <taxon>Marimonas</taxon>
    </lineage>
</organism>
<dbReference type="AlphaFoldDB" id="A0AAE4B3C7"/>
<reference evidence="1" key="2">
    <citation type="submission" date="2023-02" db="EMBL/GenBank/DDBJ databases">
        <title>'Rhodoalgimonas zhirmunskyi' gen. nov., isolated from a red alga.</title>
        <authorList>
            <person name="Nedashkovskaya O.I."/>
            <person name="Otstavnykh N.Y."/>
            <person name="Bystritskaya E.P."/>
            <person name="Balabanova L.A."/>
            <person name="Isaeva M.P."/>
        </authorList>
    </citation>
    <scope>NUCLEOTIDE SEQUENCE</scope>
    <source>
        <strain evidence="1">KCTC 52189</strain>
    </source>
</reference>
<dbReference type="InterPro" id="IPR011739">
    <property type="entry name" value="GTA_rcc01693"/>
</dbReference>
<dbReference type="Proteomes" id="UP001226762">
    <property type="component" value="Unassembled WGS sequence"/>
</dbReference>
<dbReference type="EMBL" id="JANHAX010000001">
    <property type="protein sequence ID" value="MDQ2089137.1"/>
    <property type="molecule type" value="Genomic_DNA"/>
</dbReference>
<sequence>MAESVAFDWLALMRAGMRGLGLRPAEFWALTPAELQFLLGPGRATAPMGRARLDELLSAYPDERGDMTNG</sequence>
<protein>
    <submittedName>
        <fullName evidence="1">Phage tail assembly chaperone</fullName>
    </submittedName>
</protein>
<dbReference type="InterPro" id="IPR019056">
    <property type="entry name" value="Phage_TAC_6"/>
</dbReference>
<proteinExistence type="predicted"/>
<name>A0AAE4B3C7_9RHOB</name>
<keyword evidence="2" id="KW-1185">Reference proteome</keyword>
<gene>
    <name evidence="1" type="ORF">NO357_04390</name>
</gene>
<reference evidence="1" key="1">
    <citation type="submission" date="2022-07" db="EMBL/GenBank/DDBJ databases">
        <authorList>
            <person name="Otstavnykh N."/>
            <person name="Isaeva M."/>
            <person name="Bystritskaya E."/>
        </authorList>
    </citation>
    <scope>NUCLEOTIDE SEQUENCE</scope>
    <source>
        <strain evidence="1">KCTC 52189</strain>
    </source>
</reference>